<comment type="caution">
    <text evidence="2">The sequence shown here is derived from an EMBL/GenBank/DDBJ whole genome shotgun (WGS) entry which is preliminary data.</text>
</comment>
<feature type="compositionally biased region" description="Basic and acidic residues" evidence="1">
    <location>
        <begin position="61"/>
        <end position="78"/>
    </location>
</feature>
<name>A0A8I1JIE5_PSEPU</name>
<dbReference type="RefSeq" id="WP_198746517.1">
    <property type="nucleotide sequence ID" value="NZ_JAEHTE010000002.1"/>
</dbReference>
<reference evidence="2" key="1">
    <citation type="submission" date="2020-12" db="EMBL/GenBank/DDBJ databases">
        <title>Enhanced detection system for hospital associated transmission using whole genome sequencing surveillance.</title>
        <authorList>
            <person name="Harrison L.H."/>
            <person name="Van Tyne D."/>
            <person name="Marsh J.W."/>
            <person name="Griffith M.P."/>
            <person name="Snyder D.J."/>
            <person name="Cooper V.S."/>
            <person name="Mustapha M."/>
        </authorList>
    </citation>
    <scope>NUCLEOTIDE SEQUENCE</scope>
    <source>
        <strain evidence="2">PSB00042</strain>
    </source>
</reference>
<gene>
    <name evidence="2" type="ORF">JEU22_03125</name>
</gene>
<dbReference type="Proteomes" id="UP000637061">
    <property type="component" value="Unassembled WGS sequence"/>
</dbReference>
<dbReference type="GO" id="GO:0006402">
    <property type="term" value="P:mRNA catabolic process"/>
    <property type="evidence" value="ECO:0007669"/>
    <property type="project" value="InterPro"/>
</dbReference>
<evidence type="ECO:0000256" key="1">
    <source>
        <dbReference type="SAM" id="MobiDB-lite"/>
    </source>
</evidence>
<dbReference type="InterPro" id="IPR036107">
    <property type="entry name" value="CsrA_sf"/>
</dbReference>
<evidence type="ECO:0000313" key="3">
    <source>
        <dbReference type="Proteomes" id="UP000637061"/>
    </source>
</evidence>
<dbReference type="Gene3D" id="2.60.40.4380">
    <property type="entry name" value="Translational regulator CsrA"/>
    <property type="match status" value="1"/>
</dbReference>
<evidence type="ECO:0000313" key="2">
    <source>
        <dbReference type="EMBL" id="MBI6882893.1"/>
    </source>
</evidence>
<dbReference type="GO" id="GO:0006109">
    <property type="term" value="P:regulation of carbohydrate metabolic process"/>
    <property type="evidence" value="ECO:0007669"/>
    <property type="project" value="InterPro"/>
</dbReference>
<sequence>MNKRNAVGEGAGLVLTRKVGERIIIGADPKASDAEIVAAIRNGVVVTLVEVAQARRAPSRGNEREATGRAPSADERMMHAAQKPFVSGRGTGRIGFKGDRAISITREEILPQAAQANG</sequence>
<organism evidence="2 3">
    <name type="scientific">Pseudomonas putida</name>
    <name type="common">Arthrobacter siderocapsulatus</name>
    <dbReference type="NCBI Taxonomy" id="303"/>
    <lineage>
        <taxon>Bacteria</taxon>
        <taxon>Pseudomonadati</taxon>
        <taxon>Pseudomonadota</taxon>
        <taxon>Gammaproteobacteria</taxon>
        <taxon>Pseudomonadales</taxon>
        <taxon>Pseudomonadaceae</taxon>
        <taxon>Pseudomonas</taxon>
    </lineage>
</organism>
<accession>A0A8I1JIE5</accession>
<dbReference type="EMBL" id="JAEHTE010000002">
    <property type="protein sequence ID" value="MBI6882893.1"/>
    <property type="molecule type" value="Genomic_DNA"/>
</dbReference>
<proteinExistence type="predicted"/>
<dbReference type="AlphaFoldDB" id="A0A8I1JIE5"/>
<feature type="region of interest" description="Disordered" evidence="1">
    <location>
        <begin position="55"/>
        <end position="78"/>
    </location>
</feature>
<dbReference type="GO" id="GO:0003723">
    <property type="term" value="F:RNA binding"/>
    <property type="evidence" value="ECO:0007669"/>
    <property type="project" value="InterPro"/>
</dbReference>
<protein>
    <submittedName>
        <fullName evidence="2">Uncharacterized protein</fullName>
    </submittedName>
</protein>